<dbReference type="GO" id="GO:0050567">
    <property type="term" value="F:glutaminyl-tRNA synthase (glutamine-hydrolyzing) activity"/>
    <property type="evidence" value="ECO:0007669"/>
    <property type="project" value="UniProtKB-UniRule"/>
</dbReference>
<dbReference type="EMBL" id="NCQP01000002">
    <property type="protein sequence ID" value="OWJ54824.1"/>
    <property type="molecule type" value="Genomic_DNA"/>
</dbReference>
<evidence type="ECO:0000256" key="4">
    <source>
        <dbReference type="ARBA" id="ARBA00022840"/>
    </source>
</evidence>
<dbReference type="SUPFAM" id="SSF75304">
    <property type="entry name" value="Amidase signature (AS) enzymes"/>
    <property type="match status" value="1"/>
</dbReference>
<reference evidence="10 12" key="2">
    <citation type="submission" date="2017-05" db="EMBL/GenBank/DDBJ databases">
        <title>The draft genome of the hyperthermophilic archaeon 'Pyrodictium delaneyi strain Hulk', an iron and nitrate reducer, reveals the capacity for sulfate reduction.</title>
        <authorList>
            <person name="Demey L.M."/>
            <person name="Miller C."/>
            <person name="Manzella M."/>
            <person name="Reguera G."/>
            <person name="Kashefi K."/>
        </authorList>
    </citation>
    <scope>NUCLEOTIDE SEQUENCE [LARGE SCALE GENOMIC DNA]</scope>
    <source>
        <strain evidence="10 12">Hulk</strain>
    </source>
</reference>
<evidence type="ECO:0000259" key="8">
    <source>
        <dbReference type="Pfam" id="PF01425"/>
    </source>
</evidence>
<dbReference type="STRING" id="1273541.Pyrde_1969"/>
<dbReference type="GO" id="GO:0030956">
    <property type="term" value="C:glutamyl-tRNA(Gln) amidotransferase complex"/>
    <property type="evidence" value="ECO:0007669"/>
    <property type="project" value="InterPro"/>
</dbReference>
<dbReference type="AlphaFoldDB" id="A0A0P0N692"/>
<dbReference type="Pfam" id="PF01425">
    <property type="entry name" value="Amidase"/>
    <property type="match status" value="1"/>
</dbReference>
<keyword evidence="9" id="KW-0808">Transferase</keyword>
<dbReference type="GO" id="GO:0005524">
    <property type="term" value="F:ATP binding"/>
    <property type="evidence" value="ECO:0007669"/>
    <property type="project" value="UniProtKB-KW"/>
</dbReference>
<dbReference type="InterPro" id="IPR023631">
    <property type="entry name" value="Amidase_dom"/>
</dbReference>
<gene>
    <name evidence="7" type="primary">gatA</name>
    <name evidence="10" type="ORF">Pdsh_03670</name>
    <name evidence="9" type="ORF">Pyrde_1969</name>
</gene>
<comment type="subunit">
    <text evidence="7">Heterotrimer of A, B and C subunits.</text>
</comment>
<dbReference type="EC" id="6.3.5.7" evidence="7"/>
<feature type="active site" description="Charge relay system" evidence="7">
    <location>
        <position position="79"/>
    </location>
</feature>
<dbReference type="NCBIfam" id="TIGR00132">
    <property type="entry name" value="gatA"/>
    <property type="match status" value="1"/>
</dbReference>
<comment type="similarity">
    <text evidence="1 7">Belongs to the amidase family. GatA subfamily.</text>
</comment>
<evidence type="ECO:0000256" key="6">
    <source>
        <dbReference type="ARBA" id="ARBA00047407"/>
    </source>
</evidence>
<dbReference type="InterPro" id="IPR000120">
    <property type="entry name" value="Amidase"/>
</dbReference>
<evidence type="ECO:0000256" key="2">
    <source>
        <dbReference type="ARBA" id="ARBA00022598"/>
    </source>
</evidence>
<dbReference type="EMBL" id="CP013011">
    <property type="protein sequence ID" value="ALL02012.1"/>
    <property type="molecule type" value="Genomic_DNA"/>
</dbReference>
<keyword evidence="4 7" id="KW-0067">ATP-binding</keyword>
<dbReference type="GO" id="GO:0016740">
    <property type="term" value="F:transferase activity"/>
    <property type="evidence" value="ECO:0007669"/>
    <property type="project" value="UniProtKB-KW"/>
</dbReference>
<evidence type="ECO:0000313" key="9">
    <source>
        <dbReference type="EMBL" id="ALL02012.1"/>
    </source>
</evidence>
<evidence type="ECO:0000313" key="12">
    <source>
        <dbReference type="Proteomes" id="UP000196694"/>
    </source>
</evidence>
<feature type="active site" description="Acyl-ester intermediate" evidence="7">
    <location>
        <position position="178"/>
    </location>
</feature>
<evidence type="ECO:0000313" key="10">
    <source>
        <dbReference type="EMBL" id="OWJ54824.1"/>
    </source>
</evidence>
<dbReference type="PATRIC" id="fig|1273541.4.peg.2094"/>
<evidence type="ECO:0000256" key="1">
    <source>
        <dbReference type="ARBA" id="ARBA00008069"/>
    </source>
</evidence>
<dbReference type="KEGG" id="pdl:Pyrde_1969"/>
<dbReference type="Proteomes" id="UP000196694">
    <property type="component" value="Unassembled WGS sequence"/>
</dbReference>
<dbReference type="PANTHER" id="PTHR11895">
    <property type="entry name" value="TRANSAMIDASE"/>
    <property type="match status" value="1"/>
</dbReference>
<dbReference type="RefSeq" id="WP_055410405.1">
    <property type="nucleotide sequence ID" value="NZ_CP013011.1"/>
</dbReference>
<dbReference type="InterPro" id="IPR036928">
    <property type="entry name" value="AS_sf"/>
</dbReference>
<feature type="active site" description="Charge relay system" evidence="7">
    <location>
        <position position="154"/>
    </location>
</feature>
<dbReference type="OrthoDB" id="7931at2157"/>
<comment type="function">
    <text evidence="7">Allows the formation of correctly charged Gln-tRNA(Gln) through the transamidation of misacylated Glu-tRNA(Gln) in organisms which lack glutaminyl-tRNA synthetase. The reaction takes place in the presence of glutamine and ATP through an activated gamma-phospho-Glu-tRNA(Gln).</text>
</comment>
<evidence type="ECO:0000256" key="7">
    <source>
        <dbReference type="HAMAP-Rule" id="MF_00120"/>
    </source>
</evidence>
<dbReference type="PANTHER" id="PTHR11895:SF7">
    <property type="entry name" value="GLUTAMYL-TRNA(GLN) AMIDOTRANSFERASE SUBUNIT A, MITOCHONDRIAL"/>
    <property type="match status" value="1"/>
</dbReference>
<sequence length="497" mass="53974">MDAYKVPGWLLREKLVQGELDVEEYVASIYERIEKLDRYLRAYITIRPRKEVEAEVRQQVEEARRDGGRPLAGLLVAVKDVIHVKGLPVTCGSKMLEKYIAVYDATVVSKLREAGAVVLGKTNMDEFAMGSTGETSAYGASRNPWSPDRVPGGSSSGTAVALAAGMATLGLGTDTGGSIRMPSAWTGLYGLKPTYGLVSRYGLVSYADSLEQIGPMARNTRDLALILEAIAGFDPRDSTSLPEKLKDYLKAAEDGIRDGVNGLRVAVIKEFMEHPGVHESVKMLVERAAKLLGDAGAMLGEVSLGREVLEYSLPAYYVIAMAEASSNLARYDGVRYGPREPPKPWEGWNTYYSRIRAAYFGLEVKMRIMLGSWMLSSGYRDQYYIRALKMRRIVRDRVLALLKEFDILLAPAVVTPPPLLGEVVDDPEKMYALDLATVIANLSGVPAATAPTGIIEGIPIGVQLIARPLGEHTLLRALGALEAASGLADLVAEPLPG</sequence>
<organism evidence="9 11">
    <name type="scientific">Pyrodictium delaneyi</name>
    <dbReference type="NCBI Taxonomy" id="1273541"/>
    <lineage>
        <taxon>Archaea</taxon>
        <taxon>Thermoproteota</taxon>
        <taxon>Thermoprotei</taxon>
        <taxon>Desulfurococcales</taxon>
        <taxon>Pyrodictiaceae</taxon>
        <taxon>Pyrodictium</taxon>
    </lineage>
</organism>
<evidence type="ECO:0000256" key="5">
    <source>
        <dbReference type="ARBA" id="ARBA00022917"/>
    </source>
</evidence>
<keyword evidence="12" id="KW-1185">Reference proteome</keyword>
<dbReference type="Gene3D" id="3.90.1300.10">
    <property type="entry name" value="Amidase signature (AS) domain"/>
    <property type="match status" value="1"/>
</dbReference>
<comment type="catalytic activity">
    <reaction evidence="6 7">
        <text>L-glutamyl-tRNA(Gln) + L-glutamine + ATP + H2O = L-glutaminyl-tRNA(Gln) + L-glutamate + ADP + phosphate + H(+)</text>
        <dbReference type="Rhea" id="RHEA:17521"/>
        <dbReference type="Rhea" id="RHEA-COMP:9681"/>
        <dbReference type="Rhea" id="RHEA-COMP:9684"/>
        <dbReference type="ChEBI" id="CHEBI:15377"/>
        <dbReference type="ChEBI" id="CHEBI:15378"/>
        <dbReference type="ChEBI" id="CHEBI:29985"/>
        <dbReference type="ChEBI" id="CHEBI:30616"/>
        <dbReference type="ChEBI" id="CHEBI:43474"/>
        <dbReference type="ChEBI" id="CHEBI:58359"/>
        <dbReference type="ChEBI" id="CHEBI:78520"/>
        <dbReference type="ChEBI" id="CHEBI:78521"/>
        <dbReference type="ChEBI" id="CHEBI:456216"/>
        <dbReference type="EC" id="6.3.5.7"/>
    </reaction>
</comment>
<dbReference type="Proteomes" id="UP000058613">
    <property type="component" value="Chromosome"/>
</dbReference>
<reference evidence="9 11" key="1">
    <citation type="submission" date="2015-10" db="EMBL/GenBank/DDBJ databases">
        <title>Complete genome sequence of hyperthermophilic archaeon Pyrodictium delaneyi Su06.</title>
        <authorList>
            <person name="Jung J.-H."/>
            <person name="Lin J."/>
            <person name="Holden J.F."/>
            <person name="Park C.-S."/>
        </authorList>
    </citation>
    <scope>NUCLEOTIDE SEQUENCE [LARGE SCALE GENOMIC DNA]</scope>
    <source>
        <strain evidence="9 11">Su06</strain>
    </source>
</reference>
<dbReference type="GeneID" id="26100309"/>
<dbReference type="HAMAP" id="MF_00120">
    <property type="entry name" value="GatA"/>
    <property type="match status" value="1"/>
</dbReference>
<dbReference type="InterPro" id="IPR004412">
    <property type="entry name" value="GatA"/>
</dbReference>
<evidence type="ECO:0000256" key="3">
    <source>
        <dbReference type="ARBA" id="ARBA00022741"/>
    </source>
</evidence>
<proteinExistence type="inferred from homology"/>
<feature type="domain" description="Amidase" evidence="8">
    <location>
        <begin position="24"/>
        <end position="475"/>
    </location>
</feature>
<keyword evidence="2 7" id="KW-0436">Ligase</keyword>
<evidence type="ECO:0000313" key="11">
    <source>
        <dbReference type="Proteomes" id="UP000058613"/>
    </source>
</evidence>
<dbReference type="PROSITE" id="PS00571">
    <property type="entry name" value="AMIDASES"/>
    <property type="match status" value="1"/>
</dbReference>
<protein>
    <recommendedName>
        <fullName evidence="7">Glutamyl-tRNA(Gln) amidotransferase subunit A</fullName>
        <shortName evidence="7">Glu-ADT subunit A</shortName>
        <ecNumber evidence="7">6.3.5.7</ecNumber>
    </recommendedName>
</protein>
<keyword evidence="3 7" id="KW-0547">Nucleotide-binding</keyword>
<dbReference type="InterPro" id="IPR020556">
    <property type="entry name" value="Amidase_CS"/>
</dbReference>
<accession>A0A0P0N692</accession>
<keyword evidence="5 7" id="KW-0648">Protein biosynthesis</keyword>
<dbReference type="GO" id="GO:0006412">
    <property type="term" value="P:translation"/>
    <property type="evidence" value="ECO:0007669"/>
    <property type="project" value="UniProtKB-UniRule"/>
</dbReference>
<name>A0A0P0N692_9CREN</name>